<dbReference type="Gene3D" id="3.10.620.30">
    <property type="match status" value="1"/>
</dbReference>
<reference evidence="3 4" key="1">
    <citation type="submission" date="2016-11" db="EMBL/GenBank/DDBJ databases">
        <authorList>
            <person name="Jaros S."/>
            <person name="Januszkiewicz K."/>
            <person name="Wedrychowicz H."/>
        </authorList>
    </citation>
    <scope>NUCLEOTIDE SEQUENCE [LARGE SCALE GENOMIC DNA]</scope>
    <source>
        <strain evidence="3 4">GAS138</strain>
    </source>
</reference>
<feature type="transmembrane region" description="Helical" evidence="2">
    <location>
        <begin position="149"/>
        <end position="169"/>
    </location>
</feature>
<keyword evidence="2" id="KW-0472">Membrane</keyword>
<dbReference type="PANTHER" id="PTHR39327">
    <property type="match status" value="1"/>
</dbReference>
<organism evidence="3 4">
    <name type="scientific">Bradyrhizobium erythrophlei</name>
    <dbReference type="NCBI Taxonomy" id="1437360"/>
    <lineage>
        <taxon>Bacteria</taxon>
        <taxon>Pseudomonadati</taxon>
        <taxon>Pseudomonadota</taxon>
        <taxon>Alphaproteobacteria</taxon>
        <taxon>Hyphomicrobiales</taxon>
        <taxon>Nitrobacteraceae</taxon>
        <taxon>Bradyrhizobium</taxon>
    </lineage>
</organism>
<dbReference type="PANTHER" id="PTHR39327:SF1">
    <property type="entry name" value="BLR5470 PROTEIN"/>
    <property type="match status" value="1"/>
</dbReference>
<sequence>MTNESSIIVKSVPYDVSRSFGLVIMVSLITDLKLSGYSAAISALARFAERDSSASGASLTIVLALCARLRMRFWQFLLETWWDFYRPEFHCVRGPGPKWRQKHNLLDPVAGPPVGNQRQTRGIPMSKATTSKSDATANNHRARNSATKCLSSVLCVFCVFVFCITAAHAQADIDEPFGLSTFPAAETAMAATWKALLVEINNDLSIVAKCREQSVSCSSPAAIGFVSIAKEGERHDGPALIGHLNRAANFAIRPLDTAHADDEWRSPLAILARSSGDCKHYAVLKYAMLRELGVSPDALKIIVVEVRSIHQLHAVLSVRAEKGRWLLLDNRTLMLIESSMALDYYDPLYELDQNGVRQFASSPRSPQLDGFASRSRSLR</sequence>
<dbReference type="Proteomes" id="UP000189796">
    <property type="component" value="Chromosome I"/>
</dbReference>
<dbReference type="Pfam" id="PF06035">
    <property type="entry name" value="Peptidase_C93"/>
    <property type="match status" value="1"/>
</dbReference>
<keyword evidence="2" id="KW-0812">Transmembrane</keyword>
<name>A0A1M5WCY4_9BRAD</name>
<feature type="compositionally biased region" description="Polar residues" evidence="1">
    <location>
        <begin position="127"/>
        <end position="139"/>
    </location>
</feature>
<keyword evidence="2" id="KW-1133">Transmembrane helix</keyword>
<accession>A0A1M5WCY4</accession>
<gene>
    <name evidence="3" type="ORF">SAMN05443248_6482</name>
</gene>
<evidence type="ECO:0000313" key="3">
    <source>
        <dbReference type="EMBL" id="SHH85063.1"/>
    </source>
</evidence>
<dbReference type="AlphaFoldDB" id="A0A1M5WCY4"/>
<dbReference type="InterPro" id="IPR010319">
    <property type="entry name" value="Transglutaminase-like_Cys_pept"/>
</dbReference>
<feature type="region of interest" description="Disordered" evidence="1">
    <location>
        <begin position="108"/>
        <end position="139"/>
    </location>
</feature>
<evidence type="ECO:0000256" key="1">
    <source>
        <dbReference type="SAM" id="MobiDB-lite"/>
    </source>
</evidence>
<evidence type="ECO:0000313" key="4">
    <source>
        <dbReference type="Proteomes" id="UP000189796"/>
    </source>
</evidence>
<evidence type="ECO:0000256" key="2">
    <source>
        <dbReference type="SAM" id="Phobius"/>
    </source>
</evidence>
<proteinExistence type="predicted"/>
<dbReference type="OrthoDB" id="5401788at2"/>
<dbReference type="EMBL" id="LT670817">
    <property type="protein sequence ID" value="SHH85063.1"/>
    <property type="molecule type" value="Genomic_DNA"/>
</dbReference>
<protein>
    <submittedName>
        <fullName evidence="3">Predicted transglutaminase-like cysteine proteinase</fullName>
    </submittedName>
</protein>
<feature type="region of interest" description="Disordered" evidence="1">
    <location>
        <begin position="360"/>
        <end position="379"/>
    </location>
</feature>